<dbReference type="EMBL" id="JAUYZG010000006">
    <property type="protein sequence ID" value="KAK2905283.1"/>
    <property type="molecule type" value="Genomic_DNA"/>
</dbReference>
<gene>
    <name evidence="2" type="ORF">Q8A67_007082</name>
</gene>
<evidence type="ECO:0000313" key="3">
    <source>
        <dbReference type="Proteomes" id="UP001187343"/>
    </source>
</evidence>
<name>A0AA88PYG9_9TELE</name>
<evidence type="ECO:0000313" key="2">
    <source>
        <dbReference type="EMBL" id="KAK2905283.1"/>
    </source>
</evidence>
<dbReference type="Proteomes" id="UP001187343">
    <property type="component" value="Unassembled WGS sequence"/>
</dbReference>
<feature type="compositionally biased region" description="Basic and acidic residues" evidence="1">
    <location>
        <begin position="64"/>
        <end position="81"/>
    </location>
</feature>
<dbReference type="AlphaFoldDB" id="A0AA88PYG9"/>
<reference evidence="2" key="1">
    <citation type="submission" date="2023-08" db="EMBL/GenBank/DDBJ databases">
        <title>Chromosome-level Genome Assembly of mud carp (Cirrhinus molitorella).</title>
        <authorList>
            <person name="Liu H."/>
        </authorList>
    </citation>
    <scope>NUCLEOTIDE SEQUENCE</scope>
    <source>
        <strain evidence="2">Prfri</strain>
        <tissue evidence="2">Muscle</tissue>
    </source>
</reference>
<feature type="region of interest" description="Disordered" evidence="1">
    <location>
        <begin position="58"/>
        <end position="81"/>
    </location>
</feature>
<accession>A0AA88PYG9</accession>
<sequence length="139" mass="15529">MQLYSRVPQAEGIIVRNSGFRPQCFSSLQVVVVASIFALRRTNHTELVGTMGSFLSCNRRKKKPENTDNDHQRETAGDTKAEDVLYASIDHGNADPNRPVRDIEDNDCDYAVVNLPQNTTNTAKHNITEDSSDDYVLMG</sequence>
<proteinExistence type="predicted"/>
<protein>
    <submittedName>
        <fullName evidence="2">Uncharacterized protein</fullName>
    </submittedName>
</protein>
<evidence type="ECO:0000256" key="1">
    <source>
        <dbReference type="SAM" id="MobiDB-lite"/>
    </source>
</evidence>
<organism evidence="2 3">
    <name type="scientific">Cirrhinus molitorella</name>
    <name type="common">mud carp</name>
    <dbReference type="NCBI Taxonomy" id="172907"/>
    <lineage>
        <taxon>Eukaryota</taxon>
        <taxon>Metazoa</taxon>
        <taxon>Chordata</taxon>
        <taxon>Craniata</taxon>
        <taxon>Vertebrata</taxon>
        <taxon>Euteleostomi</taxon>
        <taxon>Actinopterygii</taxon>
        <taxon>Neopterygii</taxon>
        <taxon>Teleostei</taxon>
        <taxon>Ostariophysi</taxon>
        <taxon>Cypriniformes</taxon>
        <taxon>Cyprinidae</taxon>
        <taxon>Labeoninae</taxon>
        <taxon>Labeonini</taxon>
        <taxon>Cirrhinus</taxon>
    </lineage>
</organism>
<comment type="caution">
    <text evidence="2">The sequence shown here is derived from an EMBL/GenBank/DDBJ whole genome shotgun (WGS) entry which is preliminary data.</text>
</comment>
<keyword evidence="3" id="KW-1185">Reference proteome</keyword>